<evidence type="ECO:0000313" key="2">
    <source>
        <dbReference type="Proteomes" id="UP000000292"/>
    </source>
</evidence>
<protein>
    <submittedName>
        <fullName evidence="1">Uncharacterized protein</fullName>
    </submittedName>
</protein>
<gene>
    <name evidence="1" type="ordered locus">TC41_1117</name>
</gene>
<dbReference type="EMBL" id="CP002902">
    <property type="protein sequence ID" value="AEJ43065.1"/>
    <property type="molecule type" value="Genomic_DNA"/>
</dbReference>
<dbReference type="AlphaFoldDB" id="F8IGQ0"/>
<dbReference type="KEGG" id="aad:TC41_1117"/>
<dbReference type="Proteomes" id="UP000000292">
    <property type="component" value="Chromosome"/>
</dbReference>
<organism evidence="1 2">
    <name type="scientific">Alicyclobacillus acidocaldarius (strain Tc-4-1)</name>
    <name type="common">Bacillus acidocaldarius</name>
    <dbReference type="NCBI Taxonomy" id="1048834"/>
    <lineage>
        <taxon>Bacteria</taxon>
        <taxon>Bacillati</taxon>
        <taxon>Bacillota</taxon>
        <taxon>Bacilli</taxon>
        <taxon>Bacillales</taxon>
        <taxon>Alicyclobacillaceae</taxon>
        <taxon>Alicyclobacillus</taxon>
    </lineage>
</organism>
<dbReference type="HOGENOM" id="CLU_3148676_0_0_9"/>
<evidence type="ECO:0000313" key="1">
    <source>
        <dbReference type="EMBL" id="AEJ43065.1"/>
    </source>
</evidence>
<reference evidence="2" key="2">
    <citation type="submission" date="2011-06" db="EMBL/GenBank/DDBJ databases">
        <title>The complete genome sequence of Alicyclobacillus acidocaldarius sp. Tc-4-1.</title>
        <authorList>
            <person name="Chen Y."/>
            <person name="He Y."/>
            <person name="Dong Z."/>
            <person name="Hu S."/>
        </authorList>
    </citation>
    <scope>NUCLEOTIDE SEQUENCE [LARGE SCALE GENOMIC DNA]</scope>
    <source>
        <strain evidence="2">Tc-4-1</strain>
    </source>
</reference>
<dbReference type="STRING" id="1048834.TC41_1117"/>
<name>F8IGQ0_ALIAT</name>
<proteinExistence type="predicted"/>
<sequence>MKFLVLRAVILMSLVRHSYLSREKTSFMGDAQLDSQQHAVFVSCRCRG</sequence>
<accession>F8IGQ0</accession>
<reference evidence="1 2" key="1">
    <citation type="journal article" date="2011" name="J. Bacteriol.">
        <title>Complete Genome Sequence of Alicyclobacillus acidocaldarius Strain Tc-4-1.</title>
        <authorList>
            <person name="Chen Y."/>
            <person name="He Y."/>
            <person name="Zhang B."/>
            <person name="Yang J."/>
            <person name="Li W."/>
            <person name="Dong Z."/>
            <person name="Hu S."/>
        </authorList>
    </citation>
    <scope>NUCLEOTIDE SEQUENCE [LARGE SCALE GENOMIC DNA]</scope>
    <source>
        <strain evidence="1 2">Tc-4-1</strain>
    </source>
</reference>